<feature type="compositionally biased region" description="Polar residues" evidence="12">
    <location>
        <begin position="35"/>
        <end position="46"/>
    </location>
</feature>
<keyword evidence="4 11" id="KW-0812">Transmembrane</keyword>
<evidence type="ECO:0000256" key="13">
    <source>
        <dbReference type="SAM" id="Phobius"/>
    </source>
</evidence>
<keyword evidence="3 11" id="KW-0894">Sodium channel</keyword>
<evidence type="ECO:0000256" key="8">
    <source>
        <dbReference type="ARBA" id="ARBA00023136"/>
    </source>
</evidence>
<evidence type="ECO:0000256" key="1">
    <source>
        <dbReference type="ARBA" id="ARBA00004141"/>
    </source>
</evidence>
<evidence type="ECO:0000313" key="15">
    <source>
        <dbReference type="EnsemblMetazoa" id="CapteP201141"/>
    </source>
</evidence>
<evidence type="ECO:0000256" key="3">
    <source>
        <dbReference type="ARBA" id="ARBA00022461"/>
    </source>
</evidence>
<comment type="similarity">
    <text evidence="11">Belongs to the amiloride-sensitive sodium channel (TC 1.A.6) family.</text>
</comment>
<sequence>MTRRITVSALAGEDKTTPDIFSTEYNAIKDDSLTPVGTPNTDASWRQSEEKRQPEEIRFTKRQAELAAHVAKTWQNETKSWSDFTQHTTFHGIKYIFDNDNPHKWRRYVWIVCVVAAISTFLMNFGQTMTKFFAYETNVGVQILYKDTCPLPAVTICNQNNYRITVANGEHLYSFIDEFYGTDDISDLNVSSFRGLQELSDSESFLRKSAHQLEDFVDKCTWKSKRCNLATDFEITATDLGICYTFNSGNDGEVKSVMDSGSSVALSLILNVEQYEYMRGPQNDAGVKILLHDQGEFPGAKDLGFAAAPGTHTLVGIHRTQVQGLPYPHGTCEKGAEPVPNCKLKCKTKAVYNKCGCRDIYMSSSITLNSKEISVPVCNGTQLFFCVQEALGEFRSEQPNCNCPVPCDQINYEPSLSYAQLSQFNVDRLVLTNYTRRTRVKKQFKFAKEITQRVDATIVQLDNEYIDAIQTEVSLLQNEVKEFTEVYTTKYFENMIMETSDAMEHDAALLFNWMTDILIPFAEMPRNIHLMKDSYDSLKGAMKLSQDTQLSELYEHCEHNLTSPDDLDLYRTNTTTSKSRKKRSINWVDWRDGASIVDAIEDYMEGGDVDGGSYESSEGEGGKMTPEDVDEGKTCDEYMQETFASMLDFPSDFAKKLVTLETMKTSYEASIATIFPNVESNADAFVWHTRCLAHITEVQEEIIPILSSTTEKLNDWVATKNINALIPKTAELEESVDEILEARVFDADGMNEQCFWISGFLGIEDLSAISMYLTMANNDLAKVLSRTGSLVSSAETIQSGLNATFVPHLEILESYRNYNSSKIDLANVLTGDDLDDALKTLKNDINDLTGAASTVAQTTRDVGTVMFQVMSSIADYDVSIIREDGVAMLQLPIQLLRYDPDFTPPASSLEMETAFSLQRLFNVMMESVTKKSDNVGKIYETMKSDVSHYKKTMETYLGEVDMNINFYMGNFLQVDVFYKELKYELIKTNEAFSRGSLFGEIGGFLGLLLGASVLTMCEVLDHIILTTVNWCAKRKGRNPTKKKNNLKMMF</sequence>
<reference evidence="15" key="3">
    <citation type="submission" date="2015-06" db="UniProtKB">
        <authorList>
            <consortium name="EnsemblMetazoa"/>
        </authorList>
    </citation>
    <scope>IDENTIFICATION</scope>
</reference>
<reference evidence="14 16" key="2">
    <citation type="journal article" date="2013" name="Nature">
        <title>Insights into bilaterian evolution from three spiralian genomes.</title>
        <authorList>
            <person name="Simakov O."/>
            <person name="Marletaz F."/>
            <person name="Cho S.J."/>
            <person name="Edsinger-Gonzales E."/>
            <person name="Havlak P."/>
            <person name="Hellsten U."/>
            <person name="Kuo D.H."/>
            <person name="Larsson T."/>
            <person name="Lv J."/>
            <person name="Arendt D."/>
            <person name="Savage R."/>
            <person name="Osoegawa K."/>
            <person name="de Jong P."/>
            <person name="Grimwood J."/>
            <person name="Chapman J.A."/>
            <person name="Shapiro H."/>
            <person name="Aerts A."/>
            <person name="Otillar R.P."/>
            <person name="Terry A.Y."/>
            <person name="Boore J.L."/>
            <person name="Grigoriev I.V."/>
            <person name="Lindberg D.R."/>
            <person name="Seaver E.C."/>
            <person name="Weisblat D.A."/>
            <person name="Putnam N.H."/>
            <person name="Rokhsar D.S."/>
        </authorList>
    </citation>
    <scope>NUCLEOTIDE SEQUENCE</scope>
    <source>
        <strain evidence="14 16">I ESC-2004</strain>
    </source>
</reference>
<dbReference type="STRING" id="283909.R7VA86"/>
<dbReference type="Gene3D" id="1.10.287.770">
    <property type="entry name" value="YojJ-like"/>
    <property type="match status" value="1"/>
</dbReference>
<evidence type="ECO:0000256" key="10">
    <source>
        <dbReference type="ARBA" id="ARBA00023303"/>
    </source>
</evidence>
<evidence type="ECO:0000256" key="6">
    <source>
        <dbReference type="ARBA" id="ARBA00023053"/>
    </source>
</evidence>
<feature type="transmembrane region" description="Helical" evidence="13">
    <location>
        <begin position="108"/>
        <end position="126"/>
    </location>
</feature>
<keyword evidence="8 13" id="KW-0472">Membrane</keyword>
<dbReference type="EnsemblMetazoa" id="CapteT201141">
    <property type="protein sequence ID" value="CapteP201141"/>
    <property type="gene ID" value="CapteG201141"/>
</dbReference>
<dbReference type="PRINTS" id="PR01078">
    <property type="entry name" value="AMINACHANNEL"/>
</dbReference>
<feature type="region of interest" description="Disordered" evidence="12">
    <location>
        <begin position="609"/>
        <end position="629"/>
    </location>
</feature>
<protein>
    <submittedName>
        <fullName evidence="14 15">Uncharacterized protein</fullName>
    </submittedName>
</protein>
<evidence type="ECO:0000256" key="11">
    <source>
        <dbReference type="RuleBase" id="RU000679"/>
    </source>
</evidence>
<dbReference type="InterPro" id="IPR001873">
    <property type="entry name" value="ENaC"/>
</dbReference>
<evidence type="ECO:0000256" key="2">
    <source>
        <dbReference type="ARBA" id="ARBA00022448"/>
    </source>
</evidence>
<dbReference type="HOGENOM" id="CLU_314296_0_0_1"/>
<dbReference type="GO" id="GO:0005886">
    <property type="term" value="C:plasma membrane"/>
    <property type="evidence" value="ECO:0007669"/>
    <property type="project" value="TreeGrafter"/>
</dbReference>
<dbReference type="FunCoup" id="R7VA86">
    <property type="interactions" value="96"/>
</dbReference>
<keyword evidence="2 11" id="KW-0813">Transport</keyword>
<reference evidence="16" key="1">
    <citation type="submission" date="2012-12" db="EMBL/GenBank/DDBJ databases">
        <authorList>
            <person name="Hellsten U."/>
            <person name="Grimwood J."/>
            <person name="Chapman J.A."/>
            <person name="Shapiro H."/>
            <person name="Aerts A."/>
            <person name="Otillar R.P."/>
            <person name="Terry A.Y."/>
            <person name="Boore J.L."/>
            <person name="Simakov O."/>
            <person name="Marletaz F."/>
            <person name="Cho S.-J."/>
            <person name="Edsinger-Gonzales E."/>
            <person name="Havlak P."/>
            <person name="Kuo D.-H."/>
            <person name="Larsson T."/>
            <person name="Lv J."/>
            <person name="Arendt D."/>
            <person name="Savage R."/>
            <person name="Osoegawa K."/>
            <person name="de Jong P."/>
            <person name="Lindberg D.R."/>
            <person name="Seaver E.C."/>
            <person name="Weisblat D.A."/>
            <person name="Putnam N.H."/>
            <person name="Grigoriev I.V."/>
            <person name="Rokhsar D.S."/>
        </authorList>
    </citation>
    <scope>NUCLEOTIDE SEQUENCE</scope>
    <source>
        <strain evidence="16">I ESC-2004</strain>
    </source>
</reference>
<evidence type="ECO:0000256" key="12">
    <source>
        <dbReference type="SAM" id="MobiDB-lite"/>
    </source>
</evidence>
<keyword evidence="5 13" id="KW-1133">Transmembrane helix</keyword>
<keyword evidence="6" id="KW-0915">Sodium</keyword>
<evidence type="ECO:0000256" key="7">
    <source>
        <dbReference type="ARBA" id="ARBA00023065"/>
    </source>
</evidence>
<dbReference type="Gene3D" id="2.60.470.10">
    <property type="entry name" value="Acid-sensing ion channels like domains"/>
    <property type="match status" value="1"/>
</dbReference>
<organism evidence="14">
    <name type="scientific">Capitella teleta</name>
    <name type="common">Polychaete worm</name>
    <dbReference type="NCBI Taxonomy" id="283909"/>
    <lineage>
        <taxon>Eukaryota</taxon>
        <taxon>Metazoa</taxon>
        <taxon>Spiralia</taxon>
        <taxon>Lophotrochozoa</taxon>
        <taxon>Annelida</taxon>
        <taxon>Polychaeta</taxon>
        <taxon>Sedentaria</taxon>
        <taxon>Scolecida</taxon>
        <taxon>Capitellidae</taxon>
        <taxon>Capitella</taxon>
    </lineage>
</organism>
<keyword evidence="9 11" id="KW-0739">Sodium transport</keyword>
<dbReference type="EMBL" id="AMQN01004485">
    <property type="status" value="NOT_ANNOTATED_CDS"/>
    <property type="molecule type" value="Genomic_DNA"/>
</dbReference>
<dbReference type="PANTHER" id="PTHR11690">
    <property type="entry name" value="AMILORIDE-SENSITIVE SODIUM CHANNEL-RELATED"/>
    <property type="match status" value="1"/>
</dbReference>
<accession>R7VA86</accession>
<evidence type="ECO:0000313" key="16">
    <source>
        <dbReference type="Proteomes" id="UP000014760"/>
    </source>
</evidence>
<gene>
    <name evidence="14" type="ORF">CAPTEDRAFT_201141</name>
</gene>
<dbReference type="OrthoDB" id="6502088at2759"/>
<evidence type="ECO:0000313" key="14">
    <source>
        <dbReference type="EMBL" id="ELU15723.1"/>
    </source>
</evidence>
<proteinExistence type="inferred from homology"/>
<keyword evidence="16" id="KW-1185">Reference proteome</keyword>
<keyword evidence="10 11" id="KW-0407">Ion channel</keyword>
<keyword evidence="7 11" id="KW-0406">Ion transport</keyword>
<evidence type="ECO:0000256" key="9">
    <source>
        <dbReference type="ARBA" id="ARBA00023201"/>
    </source>
</evidence>
<name>R7VA86_CAPTE</name>
<dbReference type="AlphaFoldDB" id="R7VA86"/>
<dbReference type="Proteomes" id="UP000014760">
    <property type="component" value="Unassembled WGS sequence"/>
</dbReference>
<dbReference type="EMBL" id="KB293638">
    <property type="protein sequence ID" value="ELU15723.1"/>
    <property type="molecule type" value="Genomic_DNA"/>
</dbReference>
<dbReference type="GO" id="GO:0015280">
    <property type="term" value="F:ligand-gated sodium channel activity"/>
    <property type="evidence" value="ECO:0007669"/>
    <property type="project" value="TreeGrafter"/>
</dbReference>
<dbReference type="Pfam" id="PF00858">
    <property type="entry name" value="ASC"/>
    <property type="match status" value="2"/>
</dbReference>
<evidence type="ECO:0000256" key="5">
    <source>
        <dbReference type="ARBA" id="ARBA00022989"/>
    </source>
</evidence>
<feature type="region of interest" description="Disordered" evidence="12">
    <location>
        <begin position="31"/>
        <end position="52"/>
    </location>
</feature>
<evidence type="ECO:0000256" key="4">
    <source>
        <dbReference type="ARBA" id="ARBA00022692"/>
    </source>
</evidence>
<comment type="subcellular location">
    <subcellularLocation>
        <location evidence="1">Membrane</location>
        <topology evidence="1">Multi-pass membrane protein</topology>
    </subcellularLocation>
</comment>